<dbReference type="RefSeq" id="WP_378245646.1">
    <property type="nucleotide sequence ID" value="NZ_JBHSKF010000003.1"/>
</dbReference>
<evidence type="ECO:0000313" key="4">
    <source>
        <dbReference type="Proteomes" id="UP001596157"/>
    </source>
</evidence>
<dbReference type="EMBL" id="JBHSKF010000003">
    <property type="protein sequence ID" value="MFC5287071.1"/>
    <property type="molecule type" value="Genomic_DNA"/>
</dbReference>
<dbReference type="InterPro" id="IPR000719">
    <property type="entry name" value="Prot_kinase_dom"/>
</dbReference>
<name>A0ABW0ELM1_9PSEU</name>
<dbReference type="Gene3D" id="1.10.510.10">
    <property type="entry name" value="Transferase(Phosphotransferase) domain 1"/>
    <property type="match status" value="1"/>
</dbReference>
<gene>
    <name evidence="3" type="ORF">ACFPM7_08410</name>
</gene>
<dbReference type="SUPFAM" id="SSF56112">
    <property type="entry name" value="Protein kinase-like (PK-like)"/>
    <property type="match status" value="1"/>
</dbReference>
<feature type="domain" description="Protein kinase" evidence="2">
    <location>
        <begin position="12"/>
        <end position="284"/>
    </location>
</feature>
<dbReference type="Proteomes" id="UP001596157">
    <property type="component" value="Unassembled WGS sequence"/>
</dbReference>
<evidence type="ECO:0000256" key="1">
    <source>
        <dbReference type="SAM" id="MobiDB-lite"/>
    </source>
</evidence>
<sequence length="311" mass="33964">MTATAIPPSALGTLGPLLGKGGQAFVYAAPEVVLRDVPWPVVYKKYRPGHNPPGGLDKLVARRLRLDPLKRGRLDSLTAWPLRVVADATAVHGVLVRLIPDSYFEERLLPSGTPDRSLREFQHLLIDPERARRLGMPAPTKVQRALVCRDFAAAVHLLHDEGVVIGDINPKNAVYRLDRRPTAMLVDCDAVRLRGSVAVVAQLDMPDWDAPEPRPSQATDLYKLGLVVLRLLAPGDGGSVSRDRTRVAGVLDREGRALLAAALGRDPAVRPSARVWGRYFDRVLAGRPPEPEATTTASWRRGPGGTWVREG</sequence>
<accession>A0ABW0ELM1</accession>
<evidence type="ECO:0000259" key="2">
    <source>
        <dbReference type="PROSITE" id="PS50011"/>
    </source>
</evidence>
<proteinExistence type="predicted"/>
<reference evidence="4" key="1">
    <citation type="journal article" date="2019" name="Int. J. Syst. Evol. Microbiol.">
        <title>The Global Catalogue of Microorganisms (GCM) 10K type strain sequencing project: providing services to taxonomists for standard genome sequencing and annotation.</title>
        <authorList>
            <consortium name="The Broad Institute Genomics Platform"/>
            <consortium name="The Broad Institute Genome Sequencing Center for Infectious Disease"/>
            <person name="Wu L."/>
            <person name="Ma J."/>
        </authorList>
    </citation>
    <scope>NUCLEOTIDE SEQUENCE [LARGE SCALE GENOMIC DNA]</scope>
    <source>
        <strain evidence="4">CCUG 59778</strain>
    </source>
</reference>
<dbReference type="InterPro" id="IPR011009">
    <property type="entry name" value="Kinase-like_dom_sf"/>
</dbReference>
<organism evidence="3 4">
    <name type="scientific">Actinokineospora guangxiensis</name>
    <dbReference type="NCBI Taxonomy" id="1490288"/>
    <lineage>
        <taxon>Bacteria</taxon>
        <taxon>Bacillati</taxon>
        <taxon>Actinomycetota</taxon>
        <taxon>Actinomycetes</taxon>
        <taxon>Pseudonocardiales</taxon>
        <taxon>Pseudonocardiaceae</taxon>
        <taxon>Actinokineospora</taxon>
    </lineage>
</organism>
<dbReference type="PROSITE" id="PS50011">
    <property type="entry name" value="PROTEIN_KINASE_DOM"/>
    <property type="match status" value="1"/>
</dbReference>
<comment type="caution">
    <text evidence="3">The sequence shown here is derived from an EMBL/GenBank/DDBJ whole genome shotgun (WGS) entry which is preliminary data.</text>
</comment>
<protein>
    <recommendedName>
        <fullName evidence="2">Protein kinase domain-containing protein</fullName>
    </recommendedName>
</protein>
<keyword evidence="4" id="KW-1185">Reference proteome</keyword>
<feature type="region of interest" description="Disordered" evidence="1">
    <location>
        <begin position="287"/>
        <end position="311"/>
    </location>
</feature>
<evidence type="ECO:0000313" key="3">
    <source>
        <dbReference type="EMBL" id="MFC5287071.1"/>
    </source>
</evidence>